<reference evidence="1 2" key="1">
    <citation type="journal article" date="2018" name="Genomics">
        <title>Molecular footprints of inshore aquatic adaptation in Indo-Pacific humpback dolphin (Sousa chinensis).</title>
        <authorList>
            <person name="Ming Y."/>
            <person name="Jian J."/>
            <person name="Yu F."/>
            <person name="Yu X."/>
            <person name="Wang J."/>
            <person name="Liu W."/>
        </authorList>
    </citation>
    <scope>NUCLEOTIDE SEQUENCE [LARGE SCALE GENOMIC DNA]</scope>
    <source>
        <strain evidence="1">MY-2018</strain>
        <tissue evidence="1">Skin</tissue>
    </source>
</reference>
<dbReference type="Proteomes" id="UP000295264">
    <property type="component" value="Unassembled WGS sequence"/>
</dbReference>
<sequence>MADETKVLENFSGPISMIGECIQGIQLSGESMCLFWTEMCFLEELYFSNSKACRIHKLRSGIIFRERLS</sequence>
<feature type="non-terminal residue" evidence="1">
    <location>
        <position position="69"/>
    </location>
</feature>
<proteinExistence type="predicted"/>
<name>A0A484GWG5_SOUCH</name>
<comment type="caution">
    <text evidence="1">The sequence shown here is derived from an EMBL/GenBank/DDBJ whole genome shotgun (WGS) entry which is preliminary data.</text>
</comment>
<gene>
    <name evidence="1" type="ORF">DBR06_SOUSAS42110001</name>
</gene>
<evidence type="ECO:0000313" key="2">
    <source>
        <dbReference type="Proteomes" id="UP000295264"/>
    </source>
</evidence>
<dbReference type="EMBL" id="QWLN02004081">
    <property type="protein sequence ID" value="TEA39506.1"/>
    <property type="molecule type" value="Genomic_DNA"/>
</dbReference>
<dbReference type="AlphaFoldDB" id="A0A484GWG5"/>
<evidence type="ECO:0000313" key="1">
    <source>
        <dbReference type="EMBL" id="TEA39506.1"/>
    </source>
</evidence>
<accession>A0A484GWG5</accession>
<protein>
    <submittedName>
        <fullName evidence="1">Uncharacterized protein</fullName>
    </submittedName>
</protein>
<keyword evidence="2" id="KW-1185">Reference proteome</keyword>
<organism evidence="1 2">
    <name type="scientific">Sousa chinensis</name>
    <name type="common">Indo-pacific humpbacked dolphin</name>
    <name type="synonym">Steno chinensis</name>
    <dbReference type="NCBI Taxonomy" id="103600"/>
    <lineage>
        <taxon>Eukaryota</taxon>
        <taxon>Metazoa</taxon>
        <taxon>Chordata</taxon>
        <taxon>Craniata</taxon>
        <taxon>Vertebrata</taxon>
        <taxon>Euteleostomi</taxon>
        <taxon>Mammalia</taxon>
        <taxon>Eutheria</taxon>
        <taxon>Laurasiatheria</taxon>
        <taxon>Artiodactyla</taxon>
        <taxon>Whippomorpha</taxon>
        <taxon>Cetacea</taxon>
        <taxon>Odontoceti</taxon>
        <taxon>Delphinidae</taxon>
        <taxon>Sousa</taxon>
    </lineage>
</organism>